<evidence type="ECO:0000313" key="2">
    <source>
        <dbReference type="EMBL" id="PWB85697.1"/>
    </source>
</evidence>
<gene>
    <name evidence="2" type="ORF">MBBWO_05330</name>
</gene>
<proteinExistence type="predicted"/>
<dbReference type="AlphaFoldDB" id="A0A2U1S6E3"/>
<keyword evidence="1" id="KW-0812">Transmembrane</keyword>
<evidence type="ECO:0000256" key="1">
    <source>
        <dbReference type="SAM" id="Phobius"/>
    </source>
</evidence>
<keyword evidence="1" id="KW-1133">Transmembrane helix</keyword>
<feature type="transmembrane region" description="Helical" evidence="1">
    <location>
        <begin position="136"/>
        <end position="156"/>
    </location>
</feature>
<dbReference type="OrthoDB" id="71451at2157"/>
<accession>A0A2U1S6E3</accession>
<feature type="transmembrane region" description="Helical" evidence="1">
    <location>
        <begin position="244"/>
        <end position="269"/>
    </location>
</feature>
<feature type="transmembrane region" description="Helical" evidence="1">
    <location>
        <begin position="104"/>
        <end position="129"/>
    </location>
</feature>
<dbReference type="EMBL" id="MZGU01000004">
    <property type="protein sequence ID" value="PWB85697.1"/>
    <property type="molecule type" value="Genomic_DNA"/>
</dbReference>
<comment type="caution">
    <text evidence="2">The sequence shown here is derived from an EMBL/GenBank/DDBJ whole genome shotgun (WGS) entry which is preliminary data.</text>
</comment>
<dbReference type="RefSeq" id="WP_116669350.1">
    <property type="nucleotide sequence ID" value="NZ_MZGU01000004.1"/>
</dbReference>
<feature type="transmembrane region" description="Helical" evidence="1">
    <location>
        <begin position="216"/>
        <end position="238"/>
    </location>
</feature>
<keyword evidence="1" id="KW-0472">Membrane</keyword>
<organism evidence="2 3">
    <name type="scientific">Methanobrevibacter woesei</name>
    <dbReference type="NCBI Taxonomy" id="190976"/>
    <lineage>
        <taxon>Archaea</taxon>
        <taxon>Methanobacteriati</taxon>
        <taxon>Methanobacteriota</taxon>
        <taxon>Methanomada group</taxon>
        <taxon>Methanobacteria</taxon>
        <taxon>Methanobacteriales</taxon>
        <taxon>Methanobacteriaceae</taxon>
        <taxon>Methanobrevibacter</taxon>
    </lineage>
</organism>
<feature type="transmembrane region" description="Helical" evidence="1">
    <location>
        <begin position="46"/>
        <end position="69"/>
    </location>
</feature>
<keyword evidence="3" id="KW-1185">Reference proteome</keyword>
<evidence type="ECO:0000313" key="3">
    <source>
        <dbReference type="Proteomes" id="UP000245577"/>
    </source>
</evidence>
<dbReference type="Proteomes" id="UP000245577">
    <property type="component" value="Unassembled WGS sequence"/>
</dbReference>
<reference evidence="2 3" key="1">
    <citation type="submission" date="2017-03" db="EMBL/GenBank/DDBJ databases">
        <title>Genome sequence of Methanobrevibacter wosei.</title>
        <authorList>
            <person name="Poehlein A."/>
            <person name="Seedorf H."/>
            <person name="Daniel R."/>
        </authorList>
    </citation>
    <scope>NUCLEOTIDE SEQUENCE [LARGE SCALE GENOMIC DNA]</scope>
    <source>
        <strain evidence="2 3">DSM 11979</strain>
    </source>
</reference>
<feature type="transmembrane region" description="Helical" evidence="1">
    <location>
        <begin position="12"/>
        <end position="39"/>
    </location>
</feature>
<protein>
    <submittedName>
        <fullName evidence="2">Uncharacterized protein</fullName>
    </submittedName>
</protein>
<name>A0A2U1S6E3_9EURY</name>
<sequence length="283" mass="30295">MSNLKTLKSIDVASATIIGTGVQVLFSIILAIILLIIVGIVSSSSFVAFLSIASTIIFGTIAFCIFSYFTQSSIYNWLAKRINPISFSIEDDGTISKIATTPTAINLAIICTIFSIIIYLMTVFVVPLILSTIVQVMMLAGQIQVATALYSVAMLYTSPAMVIGYILGIFIMTCIYTLISASIYNLLAAKGYGAKVKLNEEDKITSLESIDVKSTALIYGVISLIIGLVTGIITAVISGSYLNIVAYTVSGLIGGIIVMALIAIFYNFLSEKLGKLKIELVNE</sequence>
<feature type="transmembrane region" description="Helical" evidence="1">
    <location>
        <begin position="162"/>
        <end position="187"/>
    </location>
</feature>